<reference evidence="1" key="1">
    <citation type="submission" date="2021-06" db="EMBL/GenBank/DDBJ databases">
        <authorList>
            <person name="Kallberg Y."/>
            <person name="Tangrot J."/>
            <person name="Rosling A."/>
        </authorList>
    </citation>
    <scope>NUCLEOTIDE SEQUENCE</scope>
    <source>
        <strain evidence="1">MA461A</strain>
    </source>
</reference>
<keyword evidence="2" id="KW-1185">Reference proteome</keyword>
<feature type="non-terminal residue" evidence="1">
    <location>
        <position position="147"/>
    </location>
</feature>
<dbReference type="EMBL" id="CAJVQC010104198">
    <property type="protein sequence ID" value="CAG8832596.1"/>
    <property type="molecule type" value="Genomic_DNA"/>
</dbReference>
<protein>
    <submittedName>
        <fullName evidence="1">21191_t:CDS:1</fullName>
    </submittedName>
</protein>
<gene>
    <name evidence="1" type="ORF">RPERSI_LOCUS28515</name>
</gene>
<accession>A0ACA9S9E1</accession>
<evidence type="ECO:0000313" key="2">
    <source>
        <dbReference type="Proteomes" id="UP000789920"/>
    </source>
</evidence>
<organism evidence="1 2">
    <name type="scientific">Racocetra persica</name>
    <dbReference type="NCBI Taxonomy" id="160502"/>
    <lineage>
        <taxon>Eukaryota</taxon>
        <taxon>Fungi</taxon>
        <taxon>Fungi incertae sedis</taxon>
        <taxon>Mucoromycota</taxon>
        <taxon>Glomeromycotina</taxon>
        <taxon>Glomeromycetes</taxon>
        <taxon>Diversisporales</taxon>
        <taxon>Gigasporaceae</taxon>
        <taxon>Racocetra</taxon>
    </lineage>
</organism>
<sequence>TIFKTMNKMSKSRLHSMIKVYSCGLSSQFHTPRRIYTRTMASATGGQVTNKDPLIKTFNIYRWNPDKPAEKPHLQQYQVDLNACGPMVLDALIKIKTEQDSTLTFRRSCREGICGSCAMNINGTNTLACLSKIDRNASSTKIYPLPH</sequence>
<feature type="non-terminal residue" evidence="1">
    <location>
        <position position="1"/>
    </location>
</feature>
<dbReference type="Proteomes" id="UP000789920">
    <property type="component" value="Unassembled WGS sequence"/>
</dbReference>
<name>A0ACA9S9E1_9GLOM</name>
<comment type="caution">
    <text evidence="1">The sequence shown here is derived from an EMBL/GenBank/DDBJ whole genome shotgun (WGS) entry which is preliminary data.</text>
</comment>
<evidence type="ECO:0000313" key="1">
    <source>
        <dbReference type="EMBL" id="CAG8832596.1"/>
    </source>
</evidence>
<proteinExistence type="predicted"/>